<dbReference type="Gene3D" id="1.20.120.160">
    <property type="entry name" value="HPT domain"/>
    <property type="match status" value="1"/>
</dbReference>
<proteinExistence type="inferred from homology"/>
<comment type="similarity">
    <text evidence="3">In the N-terminal section; belongs to the phytochrome family.</text>
</comment>
<dbReference type="PRINTS" id="PR00344">
    <property type="entry name" value="BCTRLSENSOR"/>
</dbReference>
<dbReference type="GO" id="GO:0005524">
    <property type="term" value="F:ATP binding"/>
    <property type="evidence" value="ECO:0007669"/>
    <property type="project" value="UniProtKB-KW"/>
</dbReference>
<dbReference type="GO" id="GO:0000155">
    <property type="term" value="F:phosphorelay sensor kinase activity"/>
    <property type="evidence" value="ECO:0007669"/>
    <property type="project" value="InterPro"/>
</dbReference>
<evidence type="ECO:0000256" key="5">
    <source>
        <dbReference type="ARBA" id="ARBA00022475"/>
    </source>
</evidence>
<dbReference type="SMART" id="SM00448">
    <property type="entry name" value="REC"/>
    <property type="match status" value="2"/>
</dbReference>
<keyword evidence="9" id="KW-0547">Nucleotide-binding</keyword>
<dbReference type="EC" id="2.7.13.3" evidence="4"/>
<keyword evidence="13" id="KW-0902">Two-component regulatory system</keyword>
<evidence type="ECO:0000256" key="21">
    <source>
        <dbReference type="SAM" id="Coils"/>
    </source>
</evidence>
<dbReference type="InterPro" id="IPR013767">
    <property type="entry name" value="PAS_fold"/>
</dbReference>
<dbReference type="Pfam" id="PF02518">
    <property type="entry name" value="HATPase_c"/>
    <property type="match status" value="1"/>
</dbReference>
<dbReference type="PROSITE" id="PS50110">
    <property type="entry name" value="RESPONSE_REGULATORY"/>
    <property type="match status" value="2"/>
</dbReference>
<dbReference type="InterPro" id="IPR011006">
    <property type="entry name" value="CheY-like_superfamily"/>
</dbReference>
<evidence type="ECO:0000256" key="11">
    <source>
        <dbReference type="ARBA" id="ARBA00022840"/>
    </source>
</evidence>
<keyword evidence="10" id="KW-0418">Kinase</keyword>
<dbReference type="RefSeq" id="WP_124155010.1">
    <property type="nucleotide sequence ID" value="NZ_CAWOLW010000014.1"/>
</dbReference>
<evidence type="ECO:0000256" key="1">
    <source>
        <dbReference type="ARBA" id="ARBA00000085"/>
    </source>
</evidence>
<dbReference type="InterPro" id="IPR000700">
    <property type="entry name" value="PAS-assoc_C"/>
</dbReference>
<evidence type="ECO:0000256" key="8">
    <source>
        <dbReference type="ARBA" id="ARBA00022692"/>
    </source>
</evidence>
<comment type="subunit">
    <text evidence="15">At low DSF concentrations, interacts with RpfF.</text>
</comment>
<sequence>MFIPSISQAINYSPFTATPETPVEDVITSMSLTGASCVLIVESSSPSNVVRTPPQSDRTTSQDLSNGSKSQDTKLQSLGVIIGIFTEQDLVQLASISASLSGFPIAQIMIRSIITAQLSEIPDIFALLAILEKHQITHLPIVNEAEELIGLVTTRSLIFNQLQIKDNSLRLIANRQGEPSIDKNGTKVASQKQELEAQNNATKTTFDSSLTLPANLIQINQLEQIPESQIIQAASSLSIRQITQLMFTYNISYILITESKENKSQNQKLTKILGTISSRDIVQLQALKIDFNQTKAETVCNTLPVLVGSHASLEVALGLMKKNYYLLPLIVQTPTGKITNIITATKIIQQILLPKSLYQSLIRFHNYIKKTSIQLQKIDEKFKQSAVERKNLEKVYLKTQESTVIAIEGNQDGVWDWNIKTNEIFYSSQWKKLLGYRDDEISQKIDEWLNRIHPKDIEKVSVAVQEHLAKKSLFYRIEYRIKRKNNSFIWVLDRGKALWQSGMPVRMVGSLIDITQFKETEIKLKFQVKKYTEIVNNIQDIAFKTDATGNLIFLNKTWKKITGFTCENSLGRNYLEFIHPEDRKKLNSSAENTPKNIELVASNKKLVAGCYQLKWLTKNGNYCSVEMKSTLIADNKGNITGMVSTLSDISARIATQENLQANEKAIRELYEVTTNADNSFENKIVALLDMGCRRFAMDIGLLGKVLGERYEVIAAHLPEDFLFGIAKGDAFSLEQTFDREVLRSNKPLAIASAKNSQWRHHPAYTVRRVESYLGTKIFVSGRTYGTLSFTSRIAKQKWSSTDIEVLKLMGTYIGGELLRQDAIEGLQKKYQHILLLKQITQEIRSRLDTQEIFQTTATQIGRVFGVNRCSIHNYLSQPYSHLPCVAEYLETGYESTLDLDIAVTYNSHTEQLLSEDKAIATPDIFSDPLLKSSAPMYRRLNVRSMLAVRTSYQGQPNGIINLHQCDYTRQWTKDEIDLLENVAVQVGLTLAQAHILESEVTHKQQLEAQNQALEQARQAAEVANRAKSEFLAMMSHEIRTPMNGVIGMTSLLLDMELTTEQRDFVETIRTSGDALLTIINDILDFTKIESGKLELEQSSLDIRNCVEEALELLAPRAAHKDLELACLIDSSVPAMIVGDVTRLRQVLVNLLGNAVKFTEKGEVVVSVTARKVGQNNQLEDMNYEGIFNDEAPSKTTGTYDIQFAVKDTGIGIPPGHMDRLFKAFSQVDASTTREYGGTGLGLVISQRLSEIMGGKMWVVSQWKETDELKEKNRQIIKSKINHNNSRINNRETGLNFANSNTVKSLVNIAGSPPPYFVKPEADRKGSTFYFTIQAEAITVPSSEEIDTFLKGKKLLVVESHPVNQEVIKQQVNSWEMIPIIADSGTKALNWLKQRRDFDIGIIAMNLSDMDGLTLARKIRKLETQQNVEQNYSLSLPLLMFTYLGKAEIFRELQEAKVNLAGFLNKPVKQSQFYNVLLQVFGTTADKIANAKTPSLGLKYFQRFSERSSARSHLRILLAEDNVINQKVAIHLLGRIGYRADIAANGIEVLDALKRVPYDVVLMDVQMPEMDGIETTSRIHQDYPEEKRPWIIAMTANAMQGDRDKCLNAGMDDYVTKPIRRDQLVEVLNKCKLPIRKEKSTPRNDSALVKRDPPKKPVTYKQKFINGKVKLNSQLEEKALVKSIFPTSTSSSSLLPTNDDETILISEAGLQELAELDEHLIDLENAPETDGITAEDLDLLDNILEAEYEKKSAINPKTLADFRNLYDDEPDTLIILIQDYLVDGNKHMDIIRKSIKKHDYTTLKGASHTLKSSSALLGAINFSELCQELEHMTRAVVESGADFNLKKALEILSLVGAEWERVKEELNQEIQQHRGV</sequence>
<dbReference type="Gene3D" id="1.10.287.130">
    <property type="match status" value="1"/>
</dbReference>
<evidence type="ECO:0000256" key="17">
    <source>
        <dbReference type="ARBA" id="ARBA00074306"/>
    </source>
</evidence>
<dbReference type="SMART" id="SM00086">
    <property type="entry name" value="PAC"/>
    <property type="match status" value="2"/>
</dbReference>
<dbReference type="InterPro" id="IPR008207">
    <property type="entry name" value="Sig_transdc_His_kin_Hpt_dom"/>
</dbReference>
<dbReference type="CDD" id="cd16922">
    <property type="entry name" value="HATPase_EvgS-ArcB-TorS-like"/>
    <property type="match status" value="1"/>
</dbReference>
<dbReference type="SMART" id="SM00387">
    <property type="entry name" value="HATPase_c"/>
    <property type="match status" value="1"/>
</dbReference>
<dbReference type="InterPro" id="IPR005467">
    <property type="entry name" value="His_kinase_dom"/>
</dbReference>
<comment type="caution">
    <text evidence="29">The sequence shown here is derived from an EMBL/GenBank/DDBJ whole genome shotgun (WGS) entry which is preliminary data.</text>
</comment>
<dbReference type="InterPro" id="IPR001610">
    <property type="entry name" value="PAC"/>
</dbReference>
<evidence type="ECO:0000256" key="18">
    <source>
        <dbReference type="PROSITE-ProRule" id="PRU00110"/>
    </source>
</evidence>
<dbReference type="InterPro" id="IPR003661">
    <property type="entry name" value="HisK_dim/P_dom"/>
</dbReference>
<dbReference type="PANTHER" id="PTHR45339:SF1">
    <property type="entry name" value="HYBRID SIGNAL TRANSDUCTION HISTIDINE KINASE J"/>
    <property type="match status" value="1"/>
</dbReference>
<dbReference type="SUPFAM" id="SSF55781">
    <property type="entry name" value="GAF domain-like"/>
    <property type="match status" value="2"/>
</dbReference>
<reference evidence="29 30" key="1">
    <citation type="journal article" date="2018" name="ACS Chem. Biol.">
        <title>Ketoreductase domain dysfunction expands chemodiversity: malyngamide biosynthesis in the cyanobacterium Okeania hirsuta.</title>
        <authorList>
            <person name="Moss N.A."/>
            <person name="Leao T."/>
            <person name="Rankin M."/>
            <person name="McCullough T.M."/>
            <person name="Qu P."/>
            <person name="Korobeynikov A."/>
            <person name="Smith J.L."/>
            <person name="Gerwick L."/>
            <person name="Gerwick W.H."/>
        </authorList>
    </citation>
    <scope>NUCLEOTIDE SEQUENCE [LARGE SCALE GENOMIC DNA]</scope>
    <source>
        <strain evidence="29 30">PAB10Feb10-1</strain>
    </source>
</reference>
<feature type="domain" description="PAS" evidence="25">
    <location>
        <begin position="399"/>
        <end position="471"/>
    </location>
</feature>
<dbReference type="NCBIfam" id="TIGR00229">
    <property type="entry name" value="sensory_box"/>
    <property type="match status" value="2"/>
</dbReference>
<dbReference type="InterPro" id="IPR000644">
    <property type="entry name" value="CBS_dom"/>
</dbReference>
<dbReference type="CDD" id="cd17546">
    <property type="entry name" value="REC_hyHK_CKI1_RcsC-like"/>
    <property type="match status" value="1"/>
</dbReference>
<evidence type="ECO:0000259" key="24">
    <source>
        <dbReference type="PROSITE" id="PS50110"/>
    </source>
</evidence>
<evidence type="ECO:0000256" key="16">
    <source>
        <dbReference type="ARBA" id="ARBA00068150"/>
    </source>
</evidence>
<dbReference type="Pfam" id="PF00989">
    <property type="entry name" value="PAS"/>
    <property type="match status" value="1"/>
</dbReference>
<evidence type="ECO:0000256" key="6">
    <source>
        <dbReference type="ARBA" id="ARBA00022553"/>
    </source>
</evidence>
<dbReference type="InterPro" id="IPR036890">
    <property type="entry name" value="HATPase_C_sf"/>
</dbReference>
<feature type="domain" description="CBS" evidence="28">
    <location>
        <begin position="109"/>
        <end position="169"/>
    </location>
</feature>
<dbReference type="InterPro" id="IPR036641">
    <property type="entry name" value="HPT_dom_sf"/>
</dbReference>
<dbReference type="Pfam" id="PF00571">
    <property type="entry name" value="CBS"/>
    <property type="match status" value="1"/>
</dbReference>
<dbReference type="EMBL" id="RCBY01000110">
    <property type="protein sequence ID" value="RQH37038.1"/>
    <property type="molecule type" value="Genomic_DNA"/>
</dbReference>
<evidence type="ECO:0000259" key="25">
    <source>
        <dbReference type="PROSITE" id="PS50112"/>
    </source>
</evidence>
<dbReference type="Gene3D" id="3.30.450.20">
    <property type="entry name" value="PAS domain"/>
    <property type="match status" value="2"/>
</dbReference>
<dbReference type="Gene3D" id="3.30.450.40">
    <property type="match status" value="2"/>
</dbReference>
<dbReference type="FunFam" id="1.10.287.130:FF:000002">
    <property type="entry name" value="Two-component osmosensing histidine kinase"/>
    <property type="match status" value="1"/>
</dbReference>
<dbReference type="Pfam" id="PF00072">
    <property type="entry name" value="Response_reg"/>
    <property type="match status" value="2"/>
</dbReference>
<evidence type="ECO:0000256" key="15">
    <source>
        <dbReference type="ARBA" id="ARBA00064003"/>
    </source>
</evidence>
<dbReference type="Gene3D" id="3.10.580.10">
    <property type="entry name" value="CBS-domain"/>
    <property type="match status" value="2"/>
</dbReference>
<dbReference type="PROSITE" id="PS50894">
    <property type="entry name" value="HPT"/>
    <property type="match status" value="1"/>
</dbReference>
<comment type="catalytic activity">
    <reaction evidence="1">
        <text>ATP + protein L-histidine = ADP + protein N-phospho-L-histidine.</text>
        <dbReference type="EC" id="2.7.13.3"/>
    </reaction>
</comment>
<feature type="domain" description="Response regulatory" evidence="24">
    <location>
        <begin position="1353"/>
        <end position="1480"/>
    </location>
</feature>
<feature type="region of interest" description="Disordered" evidence="22">
    <location>
        <begin position="46"/>
        <end position="71"/>
    </location>
</feature>
<keyword evidence="20" id="KW-0129">CBS domain</keyword>
<evidence type="ECO:0000256" key="4">
    <source>
        <dbReference type="ARBA" id="ARBA00012438"/>
    </source>
</evidence>
<evidence type="ECO:0000256" key="20">
    <source>
        <dbReference type="PROSITE-ProRule" id="PRU00703"/>
    </source>
</evidence>
<dbReference type="SUPFAM" id="SSF52172">
    <property type="entry name" value="CheY-like"/>
    <property type="match status" value="2"/>
</dbReference>
<dbReference type="GO" id="GO:0006355">
    <property type="term" value="P:regulation of DNA-templated transcription"/>
    <property type="evidence" value="ECO:0007669"/>
    <property type="project" value="InterPro"/>
</dbReference>
<feature type="modified residue" description="4-aspartylphosphate" evidence="19">
    <location>
        <position position="1563"/>
    </location>
</feature>
<dbReference type="Pfam" id="PF01590">
    <property type="entry name" value="GAF"/>
    <property type="match status" value="1"/>
</dbReference>
<name>A0A3N6PI59_9CYAN</name>
<dbReference type="SUPFAM" id="SSF54631">
    <property type="entry name" value="CBS-domain pair"/>
    <property type="match status" value="2"/>
</dbReference>
<dbReference type="InterPro" id="IPR003018">
    <property type="entry name" value="GAF"/>
</dbReference>
<dbReference type="Gene3D" id="3.30.565.10">
    <property type="entry name" value="Histidine kinase-like ATPase, C-terminal domain"/>
    <property type="match status" value="1"/>
</dbReference>
<protein>
    <recommendedName>
        <fullName evidence="17">Circadian input-output histidine kinase CikA</fullName>
        <ecNumber evidence="4">2.7.13.3</ecNumber>
    </recommendedName>
    <alternativeName>
        <fullName evidence="16">Sensory/regulatory protein RpfC</fullName>
    </alternativeName>
</protein>
<evidence type="ECO:0000259" key="28">
    <source>
        <dbReference type="PROSITE" id="PS51371"/>
    </source>
</evidence>
<dbReference type="Pfam" id="PF00512">
    <property type="entry name" value="HisKA"/>
    <property type="match status" value="1"/>
</dbReference>
<feature type="domain" description="PAC" evidence="26">
    <location>
        <begin position="475"/>
        <end position="526"/>
    </location>
</feature>
<dbReference type="CDD" id="cd00130">
    <property type="entry name" value="PAS"/>
    <property type="match status" value="2"/>
</dbReference>
<feature type="domain" description="PAS" evidence="25">
    <location>
        <begin position="527"/>
        <end position="597"/>
    </location>
</feature>
<dbReference type="GO" id="GO:0005886">
    <property type="term" value="C:plasma membrane"/>
    <property type="evidence" value="ECO:0007669"/>
    <property type="project" value="UniProtKB-SubCell"/>
</dbReference>
<dbReference type="PROSITE" id="PS50109">
    <property type="entry name" value="HIS_KIN"/>
    <property type="match status" value="1"/>
</dbReference>
<evidence type="ECO:0000259" key="26">
    <source>
        <dbReference type="PROSITE" id="PS50113"/>
    </source>
</evidence>
<evidence type="ECO:0000256" key="13">
    <source>
        <dbReference type="ARBA" id="ARBA00023012"/>
    </source>
</evidence>
<dbReference type="InterPro" id="IPR029016">
    <property type="entry name" value="GAF-like_dom_sf"/>
</dbReference>
<evidence type="ECO:0000313" key="30">
    <source>
        <dbReference type="Proteomes" id="UP000269154"/>
    </source>
</evidence>
<accession>A0A3N6PI59</accession>
<evidence type="ECO:0000256" key="2">
    <source>
        <dbReference type="ARBA" id="ARBA00004651"/>
    </source>
</evidence>
<dbReference type="InterPro" id="IPR013655">
    <property type="entry name" value="PAS_fold_3"/>
</dbReference>
<evidence type="ECO:0000256" key="3">
    <source>
        <dbReference type="ARBA" id="ARBA00006402"/>
    </source>
</evidence>
<comment type="subcellular location">
    <subcellularLocation>
        <location evidence="2">Cell membrane</location>
        <topology evidence="2">Multi-pass membrane protein</topology>
    </subcellularLocation>
</comment>
<evidence type="ECO:0000256" key="22">
    <source>
        <dbReference type="SAM" id="MobiDB-lite"/>
    </source>
</evidence>
<keyword evidence="6 19" id="KW-0597">Phosphoprotein</keyword>
<dbReference type="InterPro" id="IPR001789">
    <property type="entry name" value="Sig_transdc_resp-reg_receiver"/>
</dbReference>
<dbReference type="InterPro" id="IPR036097">
    <property type="entry name" value="HisK_dim/P_sf"/>
</dbReference>
<evidence type="ECO:0000313" key="29">
    <source>
        <dbReference type="EMBL" id="RQH37038.1"/>
    </source>
</evidence>
<dbReference type="SUPFAM" id="SSF47226">
    <property type="entry name" value="Histidine-containing phosphotransfer domain, HPT domain"/>
    <property type="match status" value="1"/>
</dbReference>
<dbReference type="PROSITE" id="PS51371">
    <property type="entry name" value="CBS"/>
    <property type="match status" value="1"/>
</dbReference>
<evidence type="ECO:0000256" key="7">
    <source>
        <dbReference type="ARBA" id="ARBA00022679"/>
    </source>
</evidence>
<comment type="caution">
    <text evidence="19">Lacks conserved residue(s) required for the propagation of feature annotation.</text>
</comment>
<evidence type="ECO:0000256" key="12">
    <source>
        <dbReference type="ARBA" id="ARBA00022989"/>
    </source>
</evidence>
<feature type="domain" description="PAC" evidence="26">
    <location>
        <begin position="609"/>
        <end position="661"/>
    </location>
</feature>
<dbReference type="OrthoDB" id="5389090at2"/>
<dbReference type="PANTHER" id="PTHR45339">
    <property type="entry name" value="HYBRID SIGNAL TRANSDUCTION HISTIDINE KINASE J"/>
    <property type="match status" value="1"/>
</dbReference>
<dbReference type="CDD" id="cd00156">
    <property type="entry name" value="REC"/>
    <property type="match status" value="1"/>
</dbReference>
<keyword evidence="11" id="KW-0067">ATP-binding</keyword>
<keyword evidence="14" id="KW-0472">Membrane</keyword>
<dbReference type="InterPro" id="IPR046342">
    <property type="entry name" value="CBS_dom_sf"/>
</dbReference>
<feature type="coiled-coil region" evidence="21">
    <location>
        <begin position="996"/>
        <end position="1026"/>
    </location>
</feature>
<evidence type="ECO:0000256" key="14">
    <source>
        <dbReference type="ARBA" id="ARBA00023136"/>
    </source>
</evidence>
<dbReference type="SUPFAM" id="SSF55874">
    <property type="entry name" value="ATPase domain of HSP90 chaperone/DNA topoisomerase II/histidine kinase"/>
    <property type="match status" value="1"/>
</dbReference>
<keyword evidence="12" id="KW-1133">Transmembrane helix</keyword>
<keyword evidence="8" id="KW-0812">Transmembrane</keyword>
<dbReference type="SMART" id="SM00388">
    <property type="entry name" value="HisKA"/>
    <property type="match status" value="1"/>
</dbReference>
<dbReference type="Pfam" id="PF01627">
    <property type="entry name" value="Hpt"/>
    <property type="match status" value="1"/>
</dbReference>
<dbReference type="PROSITE" id="PS50112">
    <property type="entry name" value="PAS"/>
    <property type="match status" value="2"/>
</dbReference>
<evidence type="ECO:0000259" key="23">
    <source>
        <dbReference type="PROSITE" id="PS50109"/>
    </source>
</evidence>
<dbReference type="CDD" id="cd00082">
    <property type="entry name" value="HisKA"/>
    <property type="match status" value="1"/>
</dbReference>
<dbReference type="PROSITE" id="PS50113">
    <property type="entry name" value="PAC"/>
    <property type="match status" value="2"/>
</dbReference>
<evidence type="ECO:0000256" key="19">
    <source>
        <dbReference type="PROSITE-ProRule" id="PRU00169"/>
    </source>
</evidence>
<dbReference type="InterPro" id="IPR000014">
    <property type="entry name" value="PAS"/>
</dbReference>
<dbReference type="SUPFAM" id="SSF47384">
    <property type="entry name" value="Homodimeric domain of signal transducing histidine kinase"/>
    <property type="match status" value="1"/>
</dbReference>
<dbReference type="SMART" id="SM00091">
    <property type="entry name" value="PAS"/>
    <property type="match status" value="2"/>
</dbReference>
<dbReference type="Gene3D" id="3.40.50.2300">
    <property type="match status" value="2"/>
</dbReference>
<keyword evidence="7" id="KW-0808">Transferase</keyword>
<evidence type="ECO:0000259" key="27">
    <source>
        <dbReference type="PROSITE" id="PS50894"/>
    </source>
</evidence>
<dbReference type="Pfam" id="PF08447">
    <property type="entry name" value="PAS_3"/>
    <property type="match status" value="1"/>
</dbReference>
<evidence type="ECO:0000256" key="10">
    <source>
        <dbReference type="ARBA" id="ARBA00022777"/>
    </source>
</evidence>
<dbReference type="SMART" id="SM00065">
    <property type="entry name" value="GAF"/>
    <property type="match status" value="2"/>
</dbReference>
<dbReference type="InterPro" id="IPR004358">
    <property type="entry name" value="Sig_transdc_His_kin-like_C"/>
</dbReference>
<keyword evidence="21" id="KW-0175">Coiled coil</keyword>
<dbReference type="Proteomes" id="UP000269154">
    <property type="component" value="Unassembled WGS sequence"/>
</dbReference>
<dbReference type="InterPro" id="IPR035965">
    <property type="entry name" value="PAS-like_dom_sf"/>
</dbReference>
<dbReference type="SMART" id="SM00116">
    <property type="entry name" value="CBS"/>
    <property type="match status" value="4"/>
</dbReference>
<gene>
    <name evidence="29" type="ORF">D5R40_18545</name>
</gene>
<keyword evidence="30" id="KW-1185">Reference proteome</keyword>
<feature type="domain" description="Response regulatory" evidence="24">
    <location>
        <begin position="1514"/>
        <end position="1631"/>
    </location>
</feature>
<organism evidence="29 30">
    <name type="scientific">Okeania hirsuta</name>
    <dbReference type="NCBI Taxonomy" id="1458930"/>
    <lineage>
        <taxon>Bacteria</taxon>
        <taxon>Bacillati</taxon>
        <taxon>Cyanobacteriota</taxon>
        <taxon>Cyanophyceae</taxon>
        <taxon>Oscillatoriophycideae</taxon>
        <taxon>Oscillatoriales</taxon>
        <taxon>Microcoleaceae</taxon>
        <taxon>Okeania</taxon>
    </lineage>
</organism>
<dbReference type="SUPFAM" id="SSF55785">
    <property type="entry name" value="PYP-like sensor domain (PAS domain)"/>
    <property type="match status" value="2"/>
</dbReference>
<evidence type="ECO:0000256" key="9">
    <source>
        <dbReference type="ARBA" id="ARBA00022741"/>
    </source>
</evidence>
<dbReference type="FunFam" id="3.30.565.10:FF:000010">
    <property type="entry name" value="Sensor histidine kinase RcsC"/>
    <property type="match status" value="1"/>
</dbReference>
<dbReference type="InterPro" id="IPR003594">
    <property type="entry name" value="HATPase_dom"/>
</dbReference>
<feature type="domain" description="HPt" evidence="27">
    <location>
        <begin position="1768"/>
        <end position="1868"/>
    </location>
</feature>
<keyword evidence="5" id="KW-1003">Cell membrane</keyword>
<feature type="modified residue" description="Phosphohistidine" evidence="18">
    <location>
        <position position="1807"/>
    </location>
</feature>
<feature type="domain" description="Histidine kinase" evidence="23">
    <location>
        <begin position="1033"/>
        <end position="1261"/>
    </location>
</feature>